<evidence type="ECO:0000313" key="2">
    <source>
        <dbReference type="EMBL" id="WDE13737.1"/>
    </source>
</evidence>
<protein>
    <submittedName>
        <fullName evidence="2">Uncharacterized protein</fullName>
    </submittedName>
</protein>
<organism evidence="2 3">
    <name type="scientific">Thalassomonas haliotis</name>
    <dbReference type="NCBI Taxonomy" id="485448"/>
    <lineage>
        <taxon>Bacteria</taxon>
        <taxon>Pseudomonadati</taxon>
        <taxon>Pseudomonadota</taxon>
        <taxon>Gammaproteobacteria</taxon>
        <taxon>Alteromonadales</taxon>
        <taxon>Colwelliaceae</taxon>
        <taxon>Thalassomonas</taxon>
    </lineage>
</organism>
<keyword evidence="1" id="KW-1133">Transmembrane helix</keyword>
<name>A0ABY7VM56_9GAMM</name>
<dbReference type="RefSeq" id="WP_274054166.1">
    <property type="nucleotide sequence ID" value="NZ_CP059693.1"/>
</dbReference>
<keyword evidence="1" id="KW-0472">Membrane</keyword>
<reference evidence="2 3" key="1">
    <citation type="journal article" date="2022" name="Mar. Drugs">
        <title>Bioassay-Guided Fractionation Leads to the Detection of Cholic Acid Generated by the Rare Thalassomonas sp.</title>
        <authorList>
            <person name="Pheiffer F."/>
            <person name="Schneider Y.K."/>
            <person name="Hansen E.H."/>
            <person name="Andersen J.H."/>
            <person name="Isaksson J."/>
            <person name="Busche T."/>
            <person name="R C."/>
            <person name="Kalinowski J."/>
            <person name="Zyl L.V."/>
            <person name="Trindade M."/>
        </authorList>
    </citation>
    <scope>NUCLEOTIDE SEQUENCE [LARGE SCALE GENOMIC DNA]</scope>
    <source>
        <strain evidence="2 3">A5K-61T</strain>
    </source>
</reference>
<feature type="transmembrane region" description="Helical" evidence="1">
    <location>
        <begin position="67"/>
        <end position="87"/>
    </location>
</feature>
<evidence type="ECO:0000256" key="1">
    <source>
        <dbReference type="SAM" id="Phobius"/>
    </source>
</evidence>
<evidence type="ECO:0000313" key="3">
    <source>
        <dbReference type="Proteomes" id="UP001215231"/>
    </source>
</evidence>
<proteinExistence type="predicted"/>
<feature type="transmembrane region" description="Helical" evidence="1">
    <location>
        <begin position="21"/>
        <end position="47"/>
    </location>
</feature>
<sequence>MQTSTSIFFNKYMKGIALIPIHLMLALLIAKLPIVIWLVAIIAILVITDKLYNLAFSREDSSHKEKSLIYVGIIASQFGLIILIFSIQ</sequence>
<keyword evidence="1" id="KW-0812">Transmembrane</keyword>
<dbReference type="EMBL" id="CP059693">
    <property type="protein sequence ID" value="WDE13737.1"/>
    <property type="molecule type" value="Genomic_DNA"/>
</dbReference>
<accession>A0ABY7VM56</accession>
<dbReference type="Proteomes" id="UP001215231">
    <property type="component" value="Chromosome"/>
</dbReference>
<keyword evidence="3" id="KW-1185">Reference proteome</keyword>
<gene>
    <name evidence="2" type="ORF">H3N35_10035</name>
</gene>